<dbReference type="Pfam" id="PF14081">
    <property type="entry name" value="DUF4262"/>
    <property type="match status" value="1"/>
</dbReference>
<dbReference type="EMBL" id="BMQN01000023">
    <property type="protein sequence ID" value="GGS09025.1"/>
    <property type="molecule type" value="Genomic_DNA"/>
</dbReference>
<comment type="caution">
    <text evidence="1">The sequence shown here is derived from an EMBL/GenBank/DDBJ whole genome shotgun (WGS) entry which is preliminary data.</text>
</comment>
<reference evidence="2" key="1">
    <citation type="journal article" date="2019" name="Int. J. Syst. Evol. Microbiol.">
        <title>The Global Catalogue of Microorganisms (GCM) 10K type strain sequencing project: providing services to taxonomists for standard genome sequencing and annotation.</title>
        <authorList>
            <consortium name="The Broad Institute Genomics Platform"/>
            <consortium name="The Broad Institute Genome Sequencing Center for Infectious Disease"/>
            <person name="Wu L."/>
            <person name="Ma J."/>
        </authorList>
    </citation>
    <scope>NUCLEOTIDE SEQUENCE [LARGE SCALE GENOMIC DNA]</scope>
    <source>
        <strain evidence="2">JCM 31405</strain>
    </source>
</reference>
<gene>
    <name evidence="1" type="ORF">GCM10008960_39150</name>
</gene>
<evidence type="ECO:0000313" key="1">
    <source>
        <dbReference type="EMBL" id="GGS09025.1"/>
    </source>
</evidence>
<dbReference type="RefSeq" id="WP_189074824.1">
    <property type="nucleotide sequence ID" value="NZ_BMQN01000023.1"/>
</dbReference>
<keyword evidence="2" id="KW-1185">Reference proteome</keyword>
<evidence type="ECO:0008006" key="3">
    <source>
        <dbReference type="Google" id="ProtNLM"/>
    </source>
</evidence>
<accession>A0ABQ2S8T0</accession>
<evidence type="ECO:0000313" key="2">
    <source>
        <dbReference type="Proteomes" id="UP000644548"/>
    </source>
</evidence>
<dbReference type="InterPro" id="IPR025358">
    <property type="entry name" value="DUF4262"/>
</dbReference>
<proteinExistence type="predicted"/>
<name>A0ABQ2S8T0_9DEIO</name>
<dbReference type="Proteomes" id="UP000644548">
    <property type="component" value="Unassembled WGS sequence"/>
</dbReference>
<sequence>MMPALSAPETEFDSRVLHLIQQQGWTVLTIPEDPEGPGFAFTVGLWANDQHPELIMVGQPLDVMERTLSAACQAIHGGQRRWRDGDVTPGVLDGLLCQFVAVPEPAYRDYLEYALWLYGDQVFPALQCVWADAQGRFPWHPDAPGTLREQQPVLDRVSRTPPD</sequence>
<protein>
    <recommendedName>
        <fullName evidence="3">DUF4262 domain-containing protein</fullName>
    </recommendedName>
</protein>
<organism evidence="1 2">
    <name type="scientific">Deinococcus sedimenti</name>
    <dbReference type="NCBI Taxonomy" id="1867090"/>
    <lineage>
        <taxon>Bacteria</taxon>
        <taxon>Thermotogati</taxon>
        <taxon>Deinococcota</taxon>
        <taxon>Deinococci</taxon>
        <taxon>Deinococcales</taxon>
        <taxon>Deinococcaceae</taxon>
        <taxon>Deinococcus</taxon>
    </lineage>
</organism>